<sequence length="552" mass="61323">MSDPSSSRERPARENDMDSPPIGDRTASIPNEVRFSSSSTFNYLPPHSFRMNPQQYRGDSGYNYDSMINRGPVFFVPTGMPQMFLGNDHQNDRVAAIVRSAPSFPGPQQVSTRSREKLYHEVEDISDAEPSLKFNKDTAATFRNQITMKPHGDLGTDATIAAVELNRSAWIVSMVKAVYNLVNINDRPKANQCNLFRRGTSSCIHVEVVESACHAVFDALLDRCKHGFRGPKSENHALNAGAGRILDKTANCTTRLQNVVDALKTHKTVCRDILYDQFKRQLLVNHPLKYSDKKKGHLGCNNQKAEAAKNLKDQVAELKKKKANPSLEMTSTALPLVVASGAPGQNDVNDSASDYQQVTEAQGHPRSARADGELISEVESSRPDGALRRVKEENEGERYQPTHVVRDGSPSYRGSFGRLGDYHEDRPMTSVNNPLQQHDRYRYQASPETGSYHARKLAVAHLQAQHTLHGMPTLVSRPSHLPHLGHEAVSDVNSPEIRPKRAFPNVAVMTGDSDTGTDPEENAEPISKRQKRSKEPYEAKVGEREAEDAAKM</sequence>
<dbReference type="Proteomes" id="UP000799770">
    <property type="component" value="Unassembled WGS sequence"/>
</dbReference>
<accession>A0A6A5ZS08</accession>
<dbReference type="OrthoDB" id="3801063at2759"/>
<protein>
    <submittedName>
        <fullName evidence="2">Uncharacterized protein</fullName>
    </submittedName>
</protein>
<evidence type="ECO:0000313" key="3">
    <source>
        <dbReference type="Proteomes" id="UP000799770"/>
    </source>
</evidence>
<feature type="region of interest" description="Disordered" evidence="1">
    <location>
        <begin position="1"/>
        <end position="31"/>
    </location>
</feature>
<gene>
    <name evidence="2" type="ORF">BDV96DRAFT_640471</name>
</gene>
<evidence type="ECO:0000256" key="1">
    <source>
        <dbReference type="SAM" id="MobiDB-lite"/>
    </source>
</evidence>
<feature type="region of interest" description="Disordered" evidence="1">
    <location>
        <begin position="507"/>
        <end position="552"/>
    </location>
</feature>
<feature type="compositionally biased region" description="Basic and acidic residues" evidence="1">
    <location>
        <begin position="382"/>
        <end position="406"/>
    </location>
</feature>
<feature type="region of interest" description="Disordered" evidence="1">
    <location>
        <begin position="382"/>
        <end position="413"/>
    </location>
</feature>
<keyword evidence="3" id="KW-1185">Reference proteome</keyword>
<reference evidence="2" key="1">
    <citation type="journal article" date="2020" name="Stud. Mycol.">
        <title>101 Dothideomycetes genomes: a test case for predicting lifestyles and emergence of pathogens.</title>
        <authorList>
            <person name="Haridas S."/>
            <person name="Albert R."/>
            <person name="Binder M."/>
            <person name="Bloem J."/>
            <person name="Labutti K."/>
            <person name="Salamov A."/>
            <person name="Andreopoulos B."/>
            <person name="Baker S."/>
            <person name="Barry K."/>
            <person name="Bills G."/>
            <person name="Bluhm B."/>
            <person name="Cannon C."/>
            <person name="Castanera R."/>
            <person name="Culley D."/>
            <person name="Daum C."/>
            <person name="Ezra D."/>
            <person name="Gonzalez J."/>
            <person name="Henrissat B."/>
            <person name="Kuo A."/>
            <person name="Liang C."/>
            <person name="Lipzen A."/>
            <person name="Lutzoni F."/>
            <person name="Magnuson J."/>
            <person name="Mondo S."/>
            <person name="Nolan M."/>
            <person name="Ohm R."/>
            <person name="Pangilinan J."/>
            <person name="Park H.-J."/>
            <person name="Ramirez L."/>
            <person name="Alfaro M."/>
            <person name="Sun H."/>
            <person name="Tritt A."/>
            <person name="Yoshinaga Y."/>
            <person name="Zwiers L.-H."/>
            <person name="Turgeon B."/>
            <person name="Goodwin S."/>
            <person name="Spatafora J."/>
            <person name="Crous P."/>
            <person name="Grigoriev I."/>
        </authorList>
    </citation>
    <scope>NUCLEOTIDE SEQUENCE</scope>
    <source>
        <strain evidence="2">CBS 627.86</strain>
    </source>
</reference>
<proteinExistence type="predicted"/>
<name>A0A6A5ZS08_9PLEO</name>
<dbReference type="EMBL" id="ML977312">
    <property type="protein sequence ID" value="KAF2121058.1"/>
    <property type="molecule type" value="Genomic_DNA"/>
</dbReference>
<dbReference type="AlphaFoldDB" id="A0A6A5ZS08"/>
<organism evidence="2 3">
    <name type="scientific">Lophiotrema nucula</name>
    <dbReference type="NCBI Taxonomy" id="690887"/>
    <lineage>
        <taxon>Eukaryota</taxon>
        <taxon>Fungi</taxon>
        <taxon>Dikarya</taxon>
        <taxon>Ascomycota</taxon>
        <taxon>Pezizomycotina</taxon>
        <taxon>Dothideomycetes</taxon>
        <taxon>Pleosporomycetidae</taxon>
        <taxon>Pleosporales</taxon>
        <taxon>Lophiotremataceae</taxon>
        <taxon>Lophiotrema</taxon>
    </lineage>
</organism>
<feature type="compositionally biased region" description="Basic and acidic residues" evidence="1">
    <location>
        <begin position="1"/>
        <end position="16"/>
    </location>
</feature>
<evidence type="ECO:0000313" key="2">
    <source>
        <dbReference type="EMBL" id="KAF2121058.1"/>
    </source>
</evidence>
<feature type="compositionally biased region" description="Basic and acidic residues" evidence="1">
    <location>
        <begin position="533"/>
        <end position="552"/>
    </location>
</feature>